<evidence type="ECO:0000313" key="4">
    <source>
        <dbReference type="EMBL" id="ODA05630.1"/>
    </source>
</evidence>
<dbReference type="EMBL" id="LYND01000206">
    <property type="protein sequence ID" value="ODA05630.1"/>
    <property type="molecule type" value="Genomic_DNA"/>
</dbReference>
<accession>A0A074LG87</accession>
<evidence type="ECO:0008006" key="7">
    <source>
        <dbReference type="Google" id="ProtNLM"/>
    </source>
</evidence>
<keyword evidence="5" id="KW-1185">Reference proteome</keyword>
<keyword evidence="2" id="KW-0472">Membrane</keyword>
<feature type="region of interest" description="Disordered" evidence="1">
    <location>
        <begin position="1"/>
        <end position="23"/>
    </location>
</feature>
<protein>
    <recommendedName>
        <fullName evidence="7">Methyltransferase</fullName>
    </recommendedName>
</protein>
<evidence type="ECO:0000313" key="5">
    <source>
        <dbReference type="Proteomes" id="UP000094974"/>
    </source>
</evidence>
<dbReference type="eggNOG" id="ENOG50337FU">
    <property type="taxonomic scope" value="Bacteria"/>
</dbReference>
<sequence length="169" mass="19220">MARSFERKVRKNTAHLNKSRKKQGIQTISGAGSAMDIFRGRNITVPIMLAGLSVLYMLMSYFLTKTGMRGMDWLVFGLYLMLAVIFFIRRPYLKVGKDTLYMLKGGRERPMTAGDMKAIKIEKGYVTVERKGKGGNFIFTKSLGRYDTDAIAERLEKFALSNQIQVDKK</sequence>
<gene>
    <name evidence="4" type="ORF">A7312_18485</name>
    <name evidence="3" type="ORF">JDW19_03880</name>
</gene>
<dbReference type="Proteomes" id="UP000094974">
    <property type="component" value="Unassembled WGS sequence"/>
</dbReference>
<feature type="compositionally biased region" description="Basic residues" evidence="1">
    <location>
        <begin position="8"/>
        <end position="23"/>
    </location>
</feature>
<reference evidence="4" key="2">
    <citation type="submission" date="2016-05" db="EMBL/GenBank/DDBJ databases">
        <authorList>
            <person name="Zheng J."/>
            <person name="Timme R."/>
            <person name="Allard M."/>
            <person name="Strain E."/>
            <person name="Luo Y."/>
            <person name="Brown E."/>
        </authorList>
    </citation>
    <scope>NUCLEOTIDE SEQUENCE</scope>
    <source>
        <strain evidence="4">CFSAN034343</strain>
    </source>
</reference>
<evidence type="ECO:0000256" key="2">
    <source>
        <dbReference type="SAM" id="Phobius"/>
    </source>
</evidence>
<dbReference type="AlphaFoldDB" id="A0A074LG87"/>
<keyword evidence="2" id="KW-1133">Transmembrane helix</keyword>
<reference evidence="3" key="3">
    <citation type="submission" date="2020-12" db="EMBL/GenBank/DDBJ databases">
        <title>Paenibacillus polymyxa LMG 27872: a double-edged sword.</title>
        <authorList>
            <person name="Langendries S."/>
            <person name="Garcia Mendez S."/>
            <person name="Beirinckx S."/>
            <person name="Viaene T."/>
            <person name="Baeyen S."/>
            <person name="Goeminne G."/>
            <person name="Willems A."/>
            <person name="Debode J."/>
            <person name="Goormachtig S."/>
        </authorList>
    </citation>
    <scope>NUCLEOTIDE SEQUENCE</scope>
    <source>
        <strain evidence="3">LMG 27872</strain>
    </source>
</reference>
<dbReference type="EMBL" id="JAEHFQ010000002">
    <property type="protein sequence ID" value="MBM0632273.1"/>
    <property type="molecule type" value="Genomic_DNA"/>
</dbReference>
<reference evidence="5" key="1">
    <citation type="submission" date="2016-05" db="EMBL/GenBank/DDBJ databases">
        <title>Whole genome shotgun sequencing of cultured foodborne pathogen.</title>
        <authorList>
            <person name="Zheng J."/>
            <person name="Timme R."/>
            <person name="Allard M."/>
            <person name="Strain E."/>
            <person name="Luo Y."/>
            <person name="Brown E."/>
        </authorList>
    </citation>
    <scope>NUCLEOTIDE SEQUENCE [LARGE SCALE GENOMIC DNA]</scope>
    <source>
        <strain evidence="5">CFSAN034343</strain>
    </source>
</reference>
<evidence type="ECO:0000313" key="3">
    <source>
        <dbReference type="EMBL" id="MBM0632273.1"/>
    </source>
</evidence>
<proteinExistence type="predicted"/>
<feature type="transmembrane region" description="Helical" evidence="2">
    <location>
        <begin position="43"/>
        <end position="64"/>
    </location>
</feature>
<name>A0A074LG87_PAEPO</name>
<evidence type="ECO:0000313" key="6">
    <source>
        <dbReference type="Proteomes" id="UP000650605"/>
    </source>
</evidence>
<comment type="caution">
    <text evidence="3">The sequence shown here is derived from an EMBL/GenBank/DDBJ whole genome shotgun (WGS) entry which is preliminary data.</text>
</comment>
<dbReference type="Proteomes" id="UP000650605">
    <property type="component" value="Unassembled WGS sequence"/>
</dbReference>
<dbReference type="RefSeq" id="WP_025724118.1">
    <property type="nucleotide sequence ID" value="NZ_ALJV01000153.1"/>
</dbReference>
<evidence type="ECO:0000256" key="1">
    <source>
        <dbReference type="SAM" id="MobiDB-lite"/>
    </source>
</evidence>
<organism evidence="3 6">
    <name type="scientific">Paenibacillus polymyxa</name>
    <name type="common">Bacillus polymyxa</name>
    <dbReference type="NCBI Taxonomy" id="1406"/>
    <lineage>
        <taxon>Bacteria</taxon>
        <taxon>Bacillati</taxon>
        <taxon>Bacillota</taxon>
        <taxon>Bacilli</taxon>
        <taxon>Bacillales</taxon>
        <taxon>Paenibacillaceae</taxon>
        <taxon>Paenibacillus</taxon>
    </lineage>
</organism>
<feature type="transmembrane region" description="Helical" evidence="2">
    <location>
        <begin position="70"/>
        <end position="88"/>
    </location>
</feature>
<keyword evidence="2" id="KW-0812">Transmembrane</keyword>